<dbReference type="Proteomes" id="UP000054248">
    <property type="component" value="Unassembled WGS sequence"/>
</dbReference>
<evidence type="ECO:0000256" key="1">
    <source>
        <dbReference type="SAM" id="MobiDB-lite"/>
    </source>
</evidence>
<feature type="non-terminal residue" evidence="3">
    <location>
        <position position="560"/>
    </location>
</feature>
<evidence type="ECO:0000313" key="3">
    <source>
        <dbReference type="EMBL" id="KIO20579.1"/>
    </source>
</evidence>
<evidence type="ECO:0000256" key="2">
    <source>
        <dbReference type="SAM" id="Phobius"/>
    </source>
</evidence>
<dbReference type="AlphaFoldDB" id="A0A0C3Q9F6"/>
<reference evidence="3 4" key="1">
    <citation type="submission" date="2014-04" db="EMBL/GenBank/DDBJ databases">
        <authorList>
            <consortium name="DOE Joint Genome Institute"/>
            <person name="Kuo A."/>
            <person name="Girlanda M."/>
            <person name="Perotto S."/>
            <person name="Kohler A."/>
            <person name="Nagy L.G."/>
            <person name="Floudas D."/>
            <person name="Copeland A."/>
            <person name="Barry K.W."/>
            <person name="Cichocki N."/>
            <person name="Veneault-Fourrey C."/>
            <person name="LaButti K."/>
            <person name="Lindquist E.A."/>
            <person name="Lipzen A."/>
            <person name="Lundell T."/>
            <person name="Morin E."/>
            <person name="Murat C."/>
            <person name="Sun H."/>
            <person name="Tunlid A."/>
            <person name="Henrissat B."/>
            <person name="Grigoriev I.V."/>
            <person name="Hibbett D.S."/>
            <person name="Martin F."/>
            <person name="Nordberg H.P."/>
            <person name="Cantor M.N."/>
            <person name="Hua S.X."/>
        </authorList>
    </citation>
    <scope>NUCLEOTIDE SEQUENCE [LARGE SCALE GENOMIC DNA]</scope>
    <source>
        <strain evidence="3 4">MUT 4182</strain>
    </source>
</reference>
<protein>
    <submittedName>
        <fullName evidence="3">Uncharacterized protein</fullName>
    </submittedName>
</protein>
<keyword evidence="2" id="KW-0812">Transmembrane</keyword>
<name>A0A0C3Q9F6_9AGAM</name>
<sequence>MEADEHTALRRSSVSSPTAPTQLPDQCISRKSRETESELRITYANPWGRLLGFFPTAFVLLITLGFAFPILGWLLARQYETVQGGKDLSAAKVTVNLRVLTFSSLVSHLISDTSSVLMTLVAYRAGSQWLQNSRAEDLMAIMQNPTPLQYGLLVRLLGSSSIMSIYETGRYAVRPKQRSRLPRLFKEALALAIIIWIMSHAVGLADLYLHTTTRSILVDLPTSNKGPGSYPYAVAFNETLCTTWPSTFSPCLSNLDGWALEHPEVVEPGYLAIANRSNSQFQVITLADALDTAIAVPGSGVNLASTAFTARTFSARAECRSLNRDCEGSGGEQRQTLNCTQAGYPGLPYYEPLSVNTSSSPTVDNYIFGVVNGEQGGARYGVQDLTDQGRTTNTVNLAIQMRWSTHIDNGLGHFTIGQADSAVDIVPAPYITLYAGCSVTFSNVTVQYAPFNNSWTIMVEEQSSNNFTTVMWAPTVWQLGTEQLASEMMTVAMTEMAPNVTAALNQYLARTMLGVAVGMFQSAEATDVKQTVPTLLGQYPVAPVMILIALLLLYALLAIV</sequence>
<dbReference type="STRING" id="1051891.A0A0C3Q9F6"/>
<feature type="compositionally biased region" description="Polar residues" evidence="1">
    <location>
        <begin position="10"/>
        <end position="24"/>
    </location>
</feature>
<keyword evidence="2" id="KW-1133">Transmembrane helix</keyword>
<dbReference type="HOGENOM" id="CLU_014701_0_0_1"/>
<keyword evidence="2" id="KW-0472">Membrane</keyword>
<feature type="transmembrane region" description="Helical" evidence="2">
    <location>
        <begin position="188"/>
        <end position="209"/>
    </location>
</feature>
<dbReference type="OrthoDB" id="3357029at2759"/>
<feature type="transmembrane region" description="Helical" evidence="2">
    <location>
        <begin position="539"/>
        <end position="559"/>
    </location>
</feature>
<gene>
    <name evidence="3" type="ORF">M407DRAFT_29784</name>
</gene>
<organism evidence="3 4">
    <name type="scientific">Tulasnella calospora MUT 4182</name>
    <dbReference type="NCBI Taxonomy" id="1051891"/>
    <lineage>
        <taxon>Eukaryota</taxon>
        <taxon>Fungi</taxon>
        <taxon>Dikarya</taxon>
        <taxon>Basidiomycota</taxon>
        <taxon>Agaricomycotina</taxon>
        <taxon>Agaricomycetes</taxon>
        <taxon>Cantharellales</taxon>
        <taxon>Tulasnellaceae</taxon>
        <taxon>Tulasnella</taxon>
    </lineage>
</organism>
<dbReference type="EMBL" id="KN823169">
    <property type="protein sequence ID" value="KIO20579.1"/>
    <property type="molecule type" value="Genomic_DNA"/>
</dbReference>
<accession>A0A0C3Q9F6</accession>
<feature type="region of interest" description="Disordered" evidence="1">
    <location>
        <begin position="1"/>
        <end position="31"/>
    </location>
</feature>
<proteinExistence type="predicted"/>
<evidence type="ECO:0000313" key="4">
    <source>
        <dbReference type="Proteomes" id="UP000054248"/>
    </source>
</evidence>
<feature type="transmembrane region" description="Helical" evidence="2">
    <location>
        <begin position="53"/>
        <end position="76"/>
    </location>
</feature>
<keyword evidence="4" id="KW-1185">Reference proteome</keyword>
<reference evidence="4" key="2">
    <citation type="submission" date="2015-01" db="EMBL/GenBank/DDBJ databases">
        <title>Evolutionary Origins and Diversification of the Mycorrhizal Mutualists.</title>
        <authorList>
            <consortium name="DOE Joint Genome Institute"/>
            <consortium name="Mycorrhizal Genomics Consortium"/>
            <person name="Kohler A."/>
            <person name="Kuo A."/>
            <person name="Nagy L.G."/>
            <person name="Floudas D."/>
            <person name="Copeland A."/>
            <person name="Barry K.W."/>
            <person name="Cichocki N."/>
            <person name="Veneault-Fourrey C."/>
            <person name="LaButti K."/>
            <person name="Lindquist E.A."/>
            <person name="Lipzen A."/>
            <person name="Lundell T."/>
            <person name="Morin E."/>
            <person name="Murat C."/>
            <person name="Riley R."/>
            <person name="Ohm R."/>
            <person name="Sun H."/>
            <person name="Tunlid A."/>
            <person name="Henrissat B."/>
            <person name="Grigoriev I.V."/>
            <person name="Hibbett D.S."/>
            <person name="Martin F."/>
        </authorList>
    </citation>
    <scope>NUCLEOTIDE SEQUENCE [LARGE SCALE GENOMIC DNA]</scope>
    <source>
        <strain evidence="4">MUT 4182</strain>
    </source>
</reference>